<dbReference type="VEuPathDB" id="FungiDB:I302_06087"/>
<dbReference type="EMBL" id="KI894022">
    <property type="protein sequence ID" value="OCF24626.1"/>
    <property type="molecule type" value="Genomic_DNA"/>
</dbReference>
<protein>
    <submittedName>
        <fullName evidence="2">Uncharacterized protein</fullName>
    </submittedName>
</protein>
<dbReference type="EMBL" id="CP144545">
    <property type="protein sequence ID" value="WVW84617.1"/>
    <property type="molecule type" value="Genomic_DNA"/>
</dbReference>
<proteinExistence type="predicted"/>
<sequence>MRPPSRSDGRQFQTRDRGLPPLRPYNSPSERLLRYDIAQPIHRLGLTDESSRGSAPSTTRQEGTNVEIMIEQPVAGPSRRKKEVSVGRTRHESVDASVKGARKIAPGGGYQPRSTTGDSSSNAMQHVQEATRDSLSRNEHDIASNNRAVIYSELGPSKLRRVLPLEDIHQNQTLSTCSTLKGGSEFRPYQISPSPPSQRNSSNASSSRSHIPQPPHHTLEPSKSSEHSRPHRSSVPTLDPNSISPSRSSQNQTNNHRKRMMTTSSSSQGGSSKRLKFPRQVAPRMTTEIIDLTHLDTDEEEEEEELPEFVGSIMERTKDERVSPGEISMDQDLSITPTRHNRLIDEIDLPFVSTGGRRSLTVSDSRSTISPEALQRIYSHDLDRSLDADGIWKIACNPLDRFWTFHSDRLVLDGLAGKEEYVGSPLRKMKTIMTETVAKYLRKKRRKEKVTVNNNPPTRGLPFLPRNIRAGIAHLAEMKFPNLHSRDRKKSRPKGRFEKFWNSCIQRENNIHTCREDRWFVIKLGRFEMLDRAIFDLIQIPDSVRIEVFRGSSDKPAFSNTFKLHNLAIRPSEVRLPFSIPNTTATPQSNPTEGPFSPFSIEARFYRGSKLLYDGPLRSESRFVVCADGTFIPNPEHRPVDLRCASGKHFRLLPAPSWAWDPATTLRPLPRKIIPKRPRTTNIHLIDNSRTVDPGTTVLLREVIENFDSEEEVATYLAIVYKGNFQVKVTRQRSDHRTITTIELIRVGDHRDDDLRHNETDRQSITTEDLEGLVSVVEEVGTTSPDERGQVMPGNPSLGAHSGVSMVDQAKSNATGIGGMRTISFNRQEAMSAGPTLKINSLPSRSPHIPQLHHELALPSFSDTGNVVTSDLPRITSCTTSPNLELLPLVGKQDATLPTDKEDMVNTNVTENYDSTPLKRPTQLPLGTSSSHPTTKLTFKAPLPTVQTVIDTLKPTSNGLAGPSMSNRVNEYTRWSTRIDPGTLADLFPALDEVWDGGEIRHIIRDHEESVIWTRYHLTEKQRFMACCWNRWVYQMGPIPLSGRSNYYRSFIGAYGGVMLRAGLTREIGDHLRILWRDKYISLTEMGGVLRLWNEVSGFQGKLREERAKKEENNQPQGREIGS</sequence>
<gene>
    <name evidence="2" type="ORF">I302_06087</name>
    <name evidence="3" type="ORF">I302_106651</name>
</gene>
<reference evidence="3" key="4">
    <citation type="submission" date="2024-02" db="EMBL/GenBank/DDBJ databases">
        <title>Comparative genomics of Cryptococcus and Kwoniella reveals pathogenesis evolution and contrasting modes of karyotype evolution via chromosome fusion or intercentromeric recombination.</title>
        <authorList>
            <person name="Coelho M.A."/>
            <person name="David-Palma M."/>
            <person name="Shea T."/>
            <person name="Bowers K."/>
            <person name="McGinley-Smith S."/>
            <person name="Mohammad A.W."/>
            <person name="Gnirke A."/>
            <person name="Yurkov A.M."/>
            <person name="Nowrousian M."/>
            <person name="Sun S."/>
            <person name="Cuomo C.A."/>
            <person name="Heitman J."/>
        </authorList>
    </citation>
    <scope>NUCLEOTIDE SEQUENCE</scope>
    <source>
        <strain evidence="3">CBS 10118</strain>
    </source>
</reference>
<feature type="region of interest" description="Disordered" evidence="1">
    <location>
        <begin position="176"/>
        <end position="279"/>
    </location>
</feature>
<dbReference type="STRING" id="1296100.A0A1B9G0T8"/>
<feature type="compositionally biased region" description="Polar residues" evidence="1">
    <location>
        <begin position="925"/>
        <end position="937"/>
    </location>
</feature>
<keyword evidence="4" id="KW-1185">Reference proteome</keyword>
<organism evidence="2">
    <name type="scientific">Kwoniella bestiolae CBS 10118</name>
    <dbReference type="NCBI Taxonomy" id="1296100"/>
    <lineage>
        <taxon>Eukaryota</taxon>
        <taxon>Fungi</taxon>
        <taxon>Dikarya</taxon>
        <taxon>Basidiomycota</taxon>
        <taxon>Agaricomycotina</taxon>
        <taxon>Tremellomycetes</taxon>
        <taxon>Tremellales</taxon>
        <taxon>Cryptococcaceae</taxon>
        <taxon>Kwoniella</taxon>
    </lineage>
</organism>
<reference evidence="2" key="1">
    <citation type="submission" date="2013-07" db="EMBL/GenBank/DDBJ databases">
        <title>The Genome Sequence of Cryptococcus bestiolae CBS10118.</title>
        <authorList>
            <consortium name="The Broad Institute Genome Sequencing Platform"/>
            <person name="Cuomo C."/>
            <person name="Litvintseva A."/>
            <person name="Chen Y."/>
            <person name="Heitman J."/>
            <person name="Sun S."/>
            <person name="Springer D."/>
            <person name="Dromer F."/>
            <person name="Young S.K."/>
            <person name="Zeng Q."/>
            <person name="Gargeya S."/>
            <person name="Fitzgerald M."/>
            <person name="Abouelleil A."/>
            <person name="Alvarado L."/>
            <person name="Berlin A.M."/>
            <person name="Chapman S.B."/>
            <person name="Dewar J."/>
            <person name="Goldberg J."/>
            <person name="Griggs A."/>
            <person name="Gujja S."/>
            <person name="Hansen M."/>
            <person name="Howarth C."/>
            <person name="Imamovic A."/>
            <person name="Larimer J."/>
            <person name="McCowan C."/>
            <person name="Murphy C."/>
            <person name="Pearson M."/>
            <person name="Priest M."/>
            <person name="Roberts A."/>
            <person name="Saif S."/>
            <person name="Shea T."/>
            <person name="Sykes S."/>
            <person name="Wortman J."/>
            <person name="Nusbaum C."/>
            <person name="Birren B."/>
        </authorList>
    </citation>
    <scope>NUCLEOTIDE SEQUENCE [LARGE SCALE GENOMIC DNA]</scope>
    <source>
        <strain evidence="2">CBS 10118</strain>
    </source>
</reference>
<feature type="compositionally biased region" description="Basic and acidic residues" evidence="1">
    <location>
        <begin position="1"/>
        <end position="18"/>
    </location>
</feature>
<reference evidence="2" key="3">
    <citation type="submission" date="2014-01" db="EMBL/GenBank/DDBJ databases">
        <title>Evolution of pathogenesis and genome organization in the Tremellales.</title>
        <authorList>
            <person name="Cuomo C."/>
            <person name="Litvintseva A."/>
            <person name="Heitman J."/>
            <person name="Chen Y."/>
            <person name="Sun S."/>
            <person name="Springer D."/>
            <person name="Dromer F."/>
            <person name="Young S."/>
            <person name="Zeng Q."/>
            <person name="Chapman S."/>
            <person name="Gujja S."/>
            <person name="Saif S."/>
            <person name="Birren B."/>
        </authorList>
    </citation>
    <scope>NUCLEOTIDE SEQUENCE</scope>
    <source>
        <strain evidence="2">CBS 10118</strain>
    </source>
</reference>
<dbReference type="KEGG" id="kbi:30210486"/>
<evidence type="ECO:0000313" key="2">
    <source>
        <dbReference type="EMBL" id="OCF24626.1"/>
    </source>
</evidence>
<dbReference type="OrthoDB" id="2565307at2759"/>
<dbReference type="Proteomes" id="UP000092730">
    <property type="component" value="Chromosome 5"/>
</dbReference>
<feature type="region of interest" description="Disordered" evidence="1">
    <location>
        <begin position="1"/>
        <end position="31"/>
    </location>
</feature>
<evidence type="ECO:0000313" key="3">
    <source>
        <dbReference type="EMBL" id="WVW84617.1"/>
    </source>
</evidence>
<feature type="compositionally biased region" description="Basic and acidic residues" evidence="1">
    <location>
        <begin position="83"/>
        <end position="94"/>
    </location>
</feature>
<feature type="region of interest" description="Disordered" evidence="1">
    <location>
        <begin position="782"/>
        <end position="802"/>
    </location>
</feature>
<evidence type="ECO:0000313" key="4">
    <source>
        <dbReference type="Proteomes" id="UP000092730"/>
    </source>
</evidence>
<feature type="compositionally biased region" description="Low complexity" evidence="1">
    <location>
        <begin position="197"/>
        <end position="209"/>
    </location>
</feature>
<feature type="compositionally biased region" description="Polar residues" evidence="1">
    <location>
        <begin position="234"/>
        <end position="254"/>
    </location>
</feature>
<reference evidence="3" key="2">
    <citation type="submission" date="2013-07" db="EMBL/GenBank/DDBJ databases">
        <authorList>
            <consortium name="The Broad Institute Genome Sequencing Platform"/>
            <person name="Cuomo C."/>
            <person name="Litvintseva A."/>
            <person name="Chen Y."/>
            <person name="Heitman J."/>
            <person name="Sun S."/>
            <person name="Springer D."/>
            <person name="Dromer F."/>
            <person name="Young S.K."/>
            <person name="Zeng Q."/>
            <person name="Gargeya S."/>
            <person name="Fitzgerald M."/>
            <person name="Abouelleil A."/>
            <person name="Alvarado L."/>
            <person name="Berlin A.M."/>
            <person name="Chapman S.B."/>
            <person name="Dewar J."/>
            <person name="Goldberg J."/>
            <person name="Griggs A."/>
            <person name="Gujja S."/>
            <person name="Hansen M."/>
            <person name="Howarth C."/>
            <person name="Imamovic A."/>
            <person name="Larimer J."/>
            <person name="McCowan C."/>
            <person name="Murphy C."/>
            <person name="Pearson M."/>
            <person name="Priest M."/>
            <person name="Roberts A."/>
            <person name="Saif S."/>
            <person name="Shea T."/>
            <person name="Sykes S."/>
            <person name="Wortman J."/>
            <person name="Nusbaum C."/>
            <person name="Birren B."/>
        </authorList>
    </citation>
    <scope>NUCLEOTIDE SEQUENCE</scope>
    <source>
        <strain evidence="3">CBS 10118</strain>
    </source>
</reference>
<feature type="compositionally biased region" description="Polar residues" evidence="1">
    <location>
        <begin position="52"/>
        <end position="64"/>
    </location>
</feature>
<accession>A0A1B9G0T8</accession>
<feature type="region of interest" description="Disordered" evidence="1">
    <location>
        <begin position="911"/>
        <end position="937"/>
    </location>
</feature>
<feature type="compositionally biased region" description="Basic and acidic residues" evidence="1">
    <location>
        <begin position="217"/>
        <end position="228"/>
    </location>
</feature>
<dbReference type="RefSeq" id="XP_019045696.1">
    <property type="nucleotide sequence ID" value="XM_019192699.1"/>
</dbReference>
<evidence type="ECO:0000256" key="1">
    <source>
        <dbReference type="SAM" id="MobiDB-lite"/>
    </source>
</evidence>
<feature type="compositionally biased region" description="Basic and acidic residues" evidence="1">
    <location>
        <begin position="129"/>
        <end position="141"/>
    </location>
</feature>
<feature type="compositionally biased region" description="Polar residues" evidence="1">
    <location>
        <begin position="112"/>
        <end position="125"/>
    </location>
</feature>
<dbReference type="GeneID" id="30210486"/>
<feature type="region of interest" description="Disordered" evidence="1">
    <location>
        <begin position="44"/>
        <end position="141"/>
    </location>
</feature>
<name>A0A1B9G0T8_9TREE</name>
<dbReference type="AlphaFoldDB" id="A0A1B9G0T8"/>